<dbReference type="GO" id="GO:0030496">
    <property type="term" value="C:midbody"/>
    <property type="evidence" value="ECO:0007669"/>
    <property type="project" value="UniProtKB-SubCell"/>
</dbReference>
<proteinExistence type="predicted"/>
<sequence length="553" mass="63145">MTMVRSQVLARMMAPKIQEDENIVNNNNKGDSPAFKLNIEDTAVHGGNTDSNSTNNSQFSSMSDEESYECYGENDMENSSPVNNVITNSVENPITNVLGLKRNTWLRTSLRRTTNGHSAEILPNRKWGSMRHSSGKRISSNALASDLYRSSSFNSSGRSSICDTPDDVYSDTSIEEDVLDLNNKDWKLYRLHKRNGFSPENWPKGEVMLLVMSSSSSSKKNKADILENCCSELEFDMWDGQFEFVGNAYEASPIGDDMLKLPKISQNSHVFDVQKVQVLQKQMNSLTDNQHLTDERYARTKEENAALQARVHMLEEQLRDTELRCEERLASEERRHRELVTRVDREKQLHIDNCAIRLQSIESANENLRLEAEKCKSALETMRTEKISLEQRVSDLNVGAQSFKDEIRLLEAELRKLKQRERDNEEIIEGLTKDLEISRFEKEAMITKLHSPSPYVTELTAQLESLKHQNRSLKDSYDELQASSIAKGIERGRLLLTESPSLASELDGLTHDDMKTALKDQQEVNDQLRAYIDNILLNIVENHPELLEVKQNL</sequence>
<dbReference type="Pfam" id="PF09457">
    <property type="entry name" value="RBD-FIP"/>
    <property type="match status" value="1"/>
</dbReference>
<dbReference type="Gene3D" id="1.20.5.2440">
    <property type="match status" value="1"/>
</dbReference>
<organism evidence="11 12">
    <name type="scientific">Aphis glycines</name>
    <name type="common">Soybean aphid</name>
    <dbReference type="NCBI Taxonomy" id="307491"/>
    <lineage>
        <taxon>Eukaryota</taxon>
        <taxon>Metazoa</taxon>
        <taxon>Ecdysozoa</taxon>
        <taxon>Arthropoda</taxon>
        <taxon>Hexapoda</taxon>
        <taxon>Insecta</taxon>
        <taxon>Pterygota</taxon>
        <taxon>Neoptera</taxon>
        <taxon>Paraneoptera</taxon>
        <taxon>Hemiptera</taxon>
        <taxon>Sternorrhyncha</taxon>
        <taxon>Aphidomorpha</taxon>
        <taxon>Aphidoidea</taxon>
        <taxon>Aphididae</taxon>
        <taxon>Aphidini</taxon>
        <taxon>Aphis</taxon>
        <taxon>Aphis</taxon>
    </lineage>
</organism>
<evidence type="ECO:0000256" key="2">
    <source>
        <dbReference type="ARBA" id="ARBA00004626"/>
    </source>
</evidence>
<evidence type="ECO:0000313" key="12">
    <source>
        <dbReference type="Proteomes" id="UP000475862"/>
    </source>
</evidence>
<feature type="region of interest" description="Disordered" evidence="9">
    <location>
        <begin position="43"/>
        <end position="74"/>
    </location>
</feature>
<dbReference type="Pfam" id="PF25450">
    <property type="entry name" value="Rab11-FIP3"/>
    <property type="match status" value="1"/>
</dbReference>
<feature type="compositionally biased region" description="Acidic residues" evidence="9">
    <location>
        <begin position="63"/>
        <end position="74"/>
    </location>
</feature>
<evidence type="ECO:0000256" key="1">
    <source>
        <dbReference type="ARBA" id="ARBA00004214"/>
    </source>
</evidence>
<protein>
    <recommendedName>
        <fullName evidence="10">FIP-RBD domain-containing protein</fullName>
    </recommendedName>
</protein>
<dbReference type="GO" id="GO:0030139">
    <property type="term" value="C:endocytic vesicle"/>
    <property type="evidence" value="ECO:0007669"/>
    <property type="project" value="TreeGrafter"/>
</dbReference>
<evidence type="ECO:0000313" key="11">
    <source>
        <dbReference type="EMBL" id="KAE9544193.1"/>
    </source>
</evidence>
<feature type="domain" description="FIP-RBD" evidence="10">
    <location>
        <begin position="488"/>
        <end position="550"/>
    </location>
</feature>
<reference evidence="11 12" key="1">
    <citation type="submission" date="2019-08" db="EMBL/GenBank/DDBJ databases">
        <title>The genome of the soybean aphid Biotype 1, its phylome, world population structure and adaptation to the North American continent.</title>
        <authorList>
            <person name="Giordano R."/>
            <person name="Donthu R.K."/>
            <person name="Hernandez A.G."/>
            <person name="Wright C.L."/>
            <person name="Zimin A.V."/>
        </authorList>
    </citation>
    <scope>NUCLEOTIDE SEQUENCE [LARGE SCALE GENOMIC DNA]</scope>
    <source>
        <tissue evidence="11">Whole aphids</tissue>
    </source>
</reference>
<dbReference type="Proteomes" id="UP000475862">
    <property type="component" value="Unassembled WGS sequence"/>
</dbReference>
<accession>A0A6G0U5H4</accession>
<comment type="caution">
    <text evidence="11">The sequence shown here is derived from an EMBL/GenBank/DDBJ whole genome shotgun (WGS) entry which is preliminary data.</text>
</comment>
<feature type="compositionally biased region" description="Low complexity" evidence="9">
    <location>
        <begin position="48"/>
        <end position="62"/>
    </location>
</feature>
<evidence type="ECO:0000259" key="10">
    <source>
        <dbReference type="PROSITE" id="PS51511"/>
    </source>
</evidence>
<evidence type="ECO:0000256" key="6">
    <source>
        <dbReference type="ARBA" id="ARBA00023054"/>
    </source>
</evidence>
<gene>
    <name evidence="11" type="ORF">AGLY_001372</name>
</gene>
<dbReference type="OrthoDB" id="418358at2759"/>
<keyword evidence="12" id="KW-1185">Reference proteome</keyword>
<keyword evidence="5" id="KW-0967">Endosome</keyword>
<evidence type="ECO:0000256" key="4">
    <source>
        <dbReference type="ARBA" id="ARBA00022448"/>
    </source>
</evidence>
<dbReference type="EMBL" id="VYZN01000002">
    <property type="protein sequence ID" value="KAE9544193.1"/>
    <property type="molecule type" value="Genomic_DNA"/>
</dbReference>
<keyword evidence="6 8" id="KW-0175">Coiled coil</keyword>
<dbReference type="InterPro" id="IPR019018">
    <property type="entry name" value="Rab-bd_FIP-RBD"/>
</dbReference>
<dbReference type="GO" id="GO:0032154">
    <property type="term" value="C:cleavage furrow"/>
    <property type="evidence" value="ECO:0007669"/>
    <property type="project" value="UniProtKB-SubCell"/>
</dbReference>
<keyword evidence="7" id="KW-0472">Membrane</keyword>
<evidence type="ECO:0000256" key="5">
    <source>
        <dbReference type="ARBA" id="ARBA00022753"/>
    </source>
</evidence>
<dbReference type="PANTHER" id="PTHR15726:SF7">
    <property type="entry name" value="NUCLEAR FALLOUT, ISOFORM J"/>
    <property type="match status" value="1"/>
</dbReference>
<dbReference type="InterPro" id="IPR057316">
    <property type="entry name" value="Rab11-FIP3/4_dom"/>
</dbReference>
<name>A0A6G0U5H4_APHGL</name>
<dbReference type="GO" id="GO:0032456">
    <property type="term" value="P:endocytic recycling"/>
    <property type="evidence" value="ECO:0007669"/>
    <property type="project" value="TreeGrafter"/>
</dbReference>
<feature type="coiled-coil region" evidence="8">
    <location>
        <begin position="351"/>
        <end position="483"/>
    </location>
</feature>
<evidence type="ECO:0000256" key="7">
    <source>
        <dbReference type="ARBA" id="ARBA00023136"/>
    </source>
</evidence>
<dbReference type="PROSITE" id="PS51511">
    <property type="entry name" value="FIP_RBD"/>
    <property type="match status" value="1"/>
</dbReference>
<dbReference type="SUPFAM" id="SSF144270">
    <property type="entry name" value="Eferin C-derminal domain-like"/>
    <property type="match status" value="1"/>
</dbReference>
<dbReference type="GO" id="GO:0055038">
    <property type="term" value="C:recycling endosome membrane"/>
    <property type="evidence" value="ECO:0007669"/>
    <property type="project" value="UniProtKB-SubCell"/>
</dbReference>
<feature type="coiled-coil region" evidence="8">
    <location>
        <begin position="297"/>
        <end position="324"/>
    </location>
</feature>
<dbReference type="AlphaFoldDB" id="A0A6G0U5H4"/>
<evidence type="ECO:0000256" key="3">
    <source>
        <dbReference type="ARBA" id="ARBA00004654"/>
    </source>
</evidence>
<comment type="subcellular location">
    <subcellularLocation>
        <location evidence="2">Cleavage furrow</location>
    </subcellularLocation>
    <subcellularLocation>
        <location evidence="1">Midbody</location>
    </subcellularLocation>
    <subcellularLocation>
        <location evidence="3">Recycling endosome membrane</location>
        <topology evidence="3">Peripheral membrane protein</topology>
    </subcellularLocation>
</comment>
<dbReference type="InterPro" id="IPR037245">
    <property type="entry name" value="FIP-RBD_C_sf"/>
</dbReference>
<dbReference type="GO" id="GO:0032465">
    <property type="term" value="P:regulation of cytokinesis"/>
    <property type="evidence" value="ECO:0007669"/>
    <property type="project" value="TreeGrafter"/>
</dbReference>
<keyword evidence="4" id="KW-0813">Transport</keyword>
<dbReference type="PANTHER" id="PTHR15726">
    <property type="entry name" value="RAB11-FAMILY INTERACTING PROTEIN"/>
    <property type="match status" value="1"/>
</dbReference>
<dbReference type="InterPro" id="IPR051977">
    <property type="entry name" value="Rab11-interacting_regulator"/>
</dbReference>
<evidence type="ECO:0000256" key="8">
    <source>
        <dbReference type="SAM" id="Coils"/>
    </source>
</evidence>
<evidence type="ECO:0000256" key="9">
    <source>
        <dbReference type="SAM" id="MobiDB-lite"/>
    </source>
</evidence>